<dbReference type="Pfam" id="PF01381">
    <property type="entry name" value="HTH_3"/>
    <property type="match status" value="1"/>
</dbReference>
<dbReference type="InterPro" id="IPR014710">
    <property type="entry name" value="RmlC-like_jellyroll"/>
</dbReference>
<sequence length="180" mass="20351">MSIGSKIRNLRIQKNLTQEELAERTDLSKGYISQLEHDFSSPAMDTFFNILEVLGTTPAAFFKGQSDEQKVVYTKEEQTIYCDEEMGYQVNWLISESNEKEMEPILLSLDKQGEYKEFDPSEAETFVYILSGSVSLELGTEKYAVGSGESLYFKAVANHKIKNTANGRSDILIVVTESYL</sequence>
<dbReference type="PANTHER" id="PTHR46797">
    <property type="entry name" value="HTH-TYPE TRANSCRIPTIONAL REGULATOR"/>
    <property type="match status" value="1"/>
</dbReference>
<dbReference type="Gene3D" id="1.10.260.40">
    <property type="entry name" value="lambda repressor-like DNA-binding domains"/>
    <property type="match status" value="1"/>
</dbReference>
<dbReference type="InterPro" id="IPR050807">
    <property type="entry name" value="TransReg_Diox_bact_type"/>
</dbReference>
<dbReference type="Gene3D" id="2.60.120.10">
    <property type="entry name" value="Jelly Rolls"/>
    <property type="match status" value="1"/>
</dbReference>
<reference evidence="3 4" key="1">
    <citation type="submission" date="2020-03" db="EMBL/GenBank/DDBJ databases">
        <title>Vagococcus sp. nov., isolated from beetles.</title>
        <authorList>
            <person name="Hyun D.-W."/>
            <person name="Bae J.-W."/>
        </authorList>
    </citation>
    <scope>NUCLEOTIDE SEQUENCE [LARGE SCALE GENOMIC DNA]</scope>
    <source>
        <strain evidence="3 4">HDW17A</strain>
    </source>
</reference>
<dbReference type="SMART" id="SM00530">
    <property type="entry name" value="HTH_XRE"/>
    <property type="match status" value="1"/>
</dbReference>
<dbReference type="KEGG" id="vah:G7081_01810"/>
<proteinExistence type="predicted"/>
<gene>
    <name evidence="3" type="ORF">G7081_01810</name>
</gene>
<dbReference type="RefSeq" id="WP_166006888.1">
    <property type="nucleotide sequence ID" value="NZ_CP049886.1"/>
</dbReference>
<evidence type="ECO:0000313" key="4">
    <source>
        <dbReference type="Proteomes" id="UP000500890"/>
    </source>
</evidence>
<dbReference type="GO" id="GO:0005829">
    <property type="term" value="C:cytosol"/>
    <property type="evidence" value="ECO:0007669"/>
    <property type="project" value="TreeGrafter"/>
</dbReference>
<evidence type="ECO:0000259" key="2">
    <source>
        <dbReference type="PROSITE" id="PS50943"/>
    </source>
</evidence>
<dbReference type="CDD" id="cd02209">
    <property type="entry name" value="cupin_XRE_C"/>
    <property type="match status" value="1"/>
</dbReference>
<dbReference type="AlphaFoldDB" id="A0A6G8ALP7"/>
<dbReference type="SUPFAM" id="SSF47413">
    <property type="entry name" value="lambda repressor-like DNA-binding domains"/>
    <property type="match status" value="1"/>
</dbReference>
<dbReference type="InterPro" id="IPR010982">
    <property type="entry name" value="Lambda_DNA-bd_dom_sf"/>
</dbReference>
<evidence type="ECO:0000256" key="1">
    <source>
        <dbReference type="ARBA" id="ARBA00023125"/>
    </source>
</evidence>
<dbReference type="PROSITE" id="PS50943">
    <property type="entry name" value="HTH_CROC1"/>
    <property type="match status" value="1"/>
</dbReference>
<name>A0A6G8ALP7_9ENTE</name>
<keyword evidence="4" id="KW-1185">Reference proteome</keyword>
<dbReference type="InterPro" id="IPR001387">
    <property type="entry name" value="Cro/C1-type_HTH"/>
</dbReference>
<accession>A0A6G8ALP7</accession>
<organism evidence="3 4">
    <name type="scientific">Vagococcus coleopterorum</name>
    <dbReference type="NCBI Taxonomy" id="2714946"/>
    <lineage>
        <taxon>Bacteria</taxon>
        <taxon>Bacillati</taxon>
        <taxon>Bacillota</taxon>
        <taxon>Bacilli</taxon>
        <taxon>Lactobacillales</taxon>
        <taxon>Enterococcaceae</taxon>
        <taxon>Vagococcus</taxon>
    </lineage>
</organism>
<dbReference type="GO" id="GO:0003677">
    <property type="term" value="F:DNA binding"/>
    <property type="evidence" value="ECO:0007669"/>
    <property type="project" value="UniProtKB-KW"/>
</dbReference>
<dbReference type="GO" id="GO:0003700">
    <property type="term" value="F:DNA-binding transcription factor activity"/>
    <property type="evidence" value="ECO:0007669"/>
    <property type="project" value="TreeGrafter"/>
</dbReference>
<dbReference type="SUPFAM" id="SSF51182">
    <property type="entry name" value="RmlC-like cupins"/>
    <property type="match status" value="1"/>
</dbReference>
<dbReference type="Proteomes" id="UP000500890">
    <property type="component" value="Chromosome"/>
</dbReference>
<dbReference type="EMBL" id="CP049886">
    <property type="protein sequence ID" value="QIL45917.1"/>
    <property type="molecule type" value="Genomic_DNA"/>
</dbReference>
<feature type="domain" description="HTH cro/C1-type" evidence="2">
    <location>
        <begin position="7"/>
        <end position="61"/>
    </location>
</feature>
<evidence type="ECO:0000313" key="3">
    <source>
        <dbReference type="EMBL" id="QIL45917.1"/>
    </source>
</evidence>
<dbReference type="InterPro" id="IPR013096">
    <property type="entry name" value="Cupin_2"/>
</dbReference>
<keyword evidence="1" id="KW-0238">DNA-binding</keyword>
<dbReference type="Pfam" id="PF07883">
    <property type="entry name" value="Cupin_2"/>
    <property type="match status" value="1"/>
</dbReference>
<dbReference type="CDD" id="cd00093">
    <property type="entry name" value="HTH_XRE"/>
    <property type="match status" value="1"/>
</dbReference>
<dbReference type="PANTHER" id="PTHR46797:SF2">
    <property type="entry name" value="TRANSCRIPTIONAL REGULATOR"/>
    <property type="match status" value="1"/>
</dbReference>
<dbReference type="InterPro" id="IPR011051">
    <property type="entry name" value="RmlC_Cupin_sf"/>
</dbReference>
<protein>
    <submittedName>
        <fullName evidence="3">Helix-turn-helix domain-containing protein</fullName>
    </submittedName>
</protein>